<protein>
    <recommendedName>
        <fullName evidence="4">Extracellular membrane protein CFEM domain-containing protein</fullName>
    </recommendedName>
</protein>
<feature type="chain" id="PRO_5009445613" description="Extracellular membrane protein CFEM domain-containing protein" evidence="1">
    <location>
        <begin position="18"/>
        <end position="122"/>
    </location>
</feature>
<evidence type="ECO:0000256" key="1">
    <source>
        <dbReference type="SAM" id="SignalP"/>
    </source>
</evidence>
<organism evidence="2 3">
    <name type="scientific">Rhynchosporium agropyri</name>
    <dbReference type="NCBI Taxonomy" id="914238"/>
    <lineage>
        <taxon>Eukaryota</taxon>
        <taxon>Fungi</taxon>
        <taxon>Dikarya</taxon>
        <taxon>Ascomycota</taxon>
        <taxon>Pezizomycotina</taxon>
        <taxon>Leotiomycetes</taxon>
        <taxon>Helotiales</taxon>
        <taxon>Ploettnerulaceae</taxon>
        <taxon>Rhynchosporium</taxon>
    </lineage>
</organism>
<evidence type="ECO:0008006" key="4">
    <source>
        <dbReference type="Google" id="ProtNLM"/>
    </source>
</evidence>
<evidence type="ECO:0000313" key="3">
    <source>
        <dbReference type="Proteomes" id="UP000178912"/>
    </source>
</evidence>
<gene>
    <name evidence="2" type="ORF">RAG0_03827</name>
</gene>
<dbReference type="OrthoDB" id="4955186at2759"/>
<keyword evidence="1" id="KW-0732">Signal</keyword>
<evidence type="ECO:0000313" key="2">
    <source>
        <dbReference type="EMBL" id="CZS93642.1"/>
    </source>
</evidence>
<feature type="signal peptide" evidence="1">
    <location>
        <begin position="1"/>
        <end position="17"/>
    </location>
</feature>
<sequence>MVRIISAIASFLALVAATEACAGWRQCKMANGDHCCVIDGGFEPSSCPSRCTGGARLAECISQSAGNVRSACSCNKAGVYVALHLRSSSAEMFVFDSDEVVLKSTLSLEEQHVRFGNSYHLF</sequence>
<keyword evidence="3" id="KW-1185">Reference proteome</keyword>
<dbReference type="AlphaFoldDB" id="A0A1E1K6J7"/>
<accession>A0A1E1K6J7</accession>
<name>A0A1E1K6J7_9HELO</name>
<proteinExistence type="predicted"/>
<reference evidence="3" key="1">
    <citation type="submission" date="2016-03" db="EMBL/GenBank/DDBJ databases">
        <authorList>
            <person name="Guldener U."/>
        </authorList>
    </citation>
    <scope>NUCLEOTIDE SEQUENCE [LARGE SCALE GENOMIC DNA]</scope>
    <source>
        <strain evidence="3">04CH-RAC-A.6.1</strain>
    </source>
</reference>
<dbReference type="Proteomes" id="UP000178912">
    <property type="component" value="Unassembled WGS sequence"/>
</dbReference>
<dbReference type="EMBL" id="FJUX01000016">
    <property type="protein sequence ID" value="CZS93642.1"/>
    <property type="molecule type" value="Genomic_DNA"/>
</dbReference>